<dbReference type="AlphaFoldDB" id="A0A2Z4ZH51"/>
<evidence type="ECO:0000313" key="2">
    <source>
        <dbReference type="Proteomes" id="UP000251666"/>
    </source>
</evidence>
<dbReference type="Proteomes" id="UP000251666">
    <property type="component" value="Chromosome"/>
</dbReference>
<name>A0A2Z4ZH51_9PSED</name>
<sequence length="62" mass="6934">MSYDAEALAHQKKRFSRRRKDNVLISIEKGLLLTWIISDSVTVRLALGATMKAMLPPQGHLG</sequence>
<keyword evidence="2" id="KW-1185">Reference proteome</keyword>
<dbReference type="EMBL" id="CP022202">
    <property type="protein sequence ID" value="AXA62758.1"/>
    <property type="molecule type" value="Genomic_DNA"/>
</dbReference>
<reference evidence="2" key="1">
    <citation type="journal article" date="2021" name="Front. Microbiol.">
        <title>Genomic Analysis of the 1-Aminocyclopropane-1-Carboxylate Deaminase-Producing Pseudomonas thivervalensis SC5 Reveals Its Multifaceted Roles in Soil and in Beneficial Interactions With Plants.</title>
        <authorList>
            <person name="Nascimento F.X."/>
            <person name="Uron P."/>
            <person name="Glick B.R."/>
            <person name="Giachini A."/>
            <person name="Rossi M.J."/>
        </authorList>
    </citation>
    <scope>NUCLEOTIDE SEQUENCE [LARGE SCALE GENOMIC DNA]</scope>
    <source>
        <strain evidence="2">PLM3</strain>
    </source>
</reference>
<dbReference type="KEGG" id="pthv:CE140_22100"/>
<proteinExistence type="predicted"/>
<organism evidence="1 2">
    <name type="scientific">Pseudomonas thivervalensis</name>
    <dbReference type="NCBI Taxonomy" id="86265"/>
    <lineage>
        <taxon>Bacteria</taxon>
        <taxon>Pseudomonadati</taxon>
        <taxon>Pseudomonadota</taxon>
        <taxon>Gammaproteobacteria</taxon>
        <taxon>Pseudomonadales</taxon>
        <taxon>Pseudomonadaceae</taxon>
        <taxon>Pseudomonas</taxon>
    </lineage>
</organism>
<accession>A0A2Z4ZH51</accession>
<gene>
    <name evidence="1" type="ORF">CEQ51_22650</name>
</gene>
<evidence type="ECO:0000313" key="1">
    <source>
        <dbReference type="EMBL" id="AXA62758.1"/>
    </source>
</evidence>
<protein>
    <submittedName>
        <fullName evidence="1">Uncharacterized protein</fullName>
    </submittedName>
</protein>
<dbReference type="RefSeq" id="WP_208665664.1">
    <property type="nucleotide sequence ID" value="NZ_CP022201.1"/>
</dbReference>